<sequence length="146" mass="16582">QVKIHKEIPFHPNIAAFECAWIEDRSLYMQMELCDNSLDGYWKTVGSLSEEDLRAVLVDSLMAIDHLNQSGIVHLDIKEANILRNKDGRYKLTDFSVTCYLNKVKPHDEFGDGKYAAPEVLQHTVTYKADIFSLGITLAQVCYISS</sequence>
<gene>
    <name evidence="13" type="ORF">PFISCL1PPCAC_7917</name>
</gene>
<feature type="domain" description="Protein kinase" evidence="12">
    <location>
        <begin position="1"/>
        <end position="146"/>
    </location>
</feature>
<dbReference type="GO" id="GO:0005737">
    <property type="term" value="C:cytoplasm"/>
    <property type="evidence" value="ECO:0007669"/>
    <property type="project" value="TreeGrafter"/>
</dbReference>
<organism evidence="13 14">
    <name type="scientific">Pristionchus fissidentatus</name>
    <dbReference type="NCBI Taxonomy" id="1538716"/>
    <lineage>
        <taxon>Eukaryota</taxon>
        <taxon>Metazoa</taxon>
        <taxon>Ecdysozoa</taxon>
        <taxon>Nematoda</taxon>
        <taxon>Chromadorea</taxon>
        <taxon>Rhabditida</taxon>
        <taxon>Rhabditina</taxon>
        <taxon>Diplogasteromorpha</taxon>
        <taxon>Diplogasteroidea</taxon>
        <taxon>Neodiplogasteridae</taxon>
        <taxon>Pristionchus</taxon>
    </lineage>
</organism>
<reference evidence="13" key="1">
    <citation type="submission" date="2023-10" db="EMBL/GenBank/DDBJ databases">
        <title>Genome assembly of Pristionchus species.</title>
        <authorList>
            <person name="Yoshida K."/>
            <person name="Sommer R.J."/>
        </authorList>
    </citation>
    <scope>NUCLEOTIDE SEQUENCE</scope>
    <source>
        <strain evidence="13">RS5133</strain>
    </source>
</reference>
<keyword evidence="7" id="KW-0067">ATP-binding</keyword>
<accession>A0AAV5VFB8</accession>
<comment type="caution">
    <text evidence="13">The sequence shown here is derived from an EMBL/GenBank/DDBJ whole genome shotgun (WGS) entry which is preliminary data.</text>
</comment>
<evidence type="ECO:0000313" key="13">
    <source>
        <dbReference type="EMBL" id="GMT16620.1"/>
    </source>
</evidence>
<keyword evidence="2" id="KW-0723">Serine/threonine-protein kinase</keyword>
<feature type="non-terminal residue" evidence="13">
    <location>
        <position position="1"/>
    </location>
</feature>
<dbReference type="GO" id="GO:0046872">
    <property type="term" value="F:metal ion binding"/>
    <property type="evidence" value="ECO:0007669"/>
    <property type="project" value="UniProtKB-KW"/>
</dbReference>
<dbReference type="InterPro" id="IPR000719">
    <property type="entry name" value="Prot_kinase_dom"/>
</dbReference>
<evidence type="ECO:0000256" key="2">
    <source>
        <dbReference type="ARBA" id="ARBA00022527"/>
    </source>
</evidence>
<dbReference type="EMBL" id="BTSY01000002">
    <property type="protein sequence ID" value="GMT16620.1"/>
    <property type="molecule type" value="Genomic_DNA"/>
</dbReference>
<name>A0AAV5VFB8_9BILA</name>
<proteinExistence type="predicted"/>
<evidence type="ECO:0000256" key="1">
    <source>
        <dbReference type="ARBA" id="ARBA00012513"/>
    </source>
</evidence>
<feature type="non-terminal residue" evidence="13">
    <location>
        <position position="146"/>
    </location>
</feature>
<keyword evidence="6" id="KW-0418">Kinase</keyword>
<evidence type="ECO:0000256" key="11">
    <source>
        <dbReference type="ARBA" id="ARBA00048679"/>
    </source>
</evidence>
<evidence type="ECO:0000256" key="9">
    <source>
        <dbReference type="ARBA" id="ARBA00023306"/>
    </source>
</evidence>
<dbReference type="GO" id="GO:0004674">
    <property type="term" value="F:protein serine/threonine kinase activity"/>
    <property type="evidence" value="ECO:0007669"/>
    <property type="project" value="UniProtKB-KW"/>
</dbReference>
<dbReference type="PROSITE" id="PS50011">
    <property type="entry name" value="PROTEIN_KINASE_DOM"/>
    <property type="match status" value="1"/>
</dbReference>
<keyword evidence="9" id="KW-0131">Cell cycle</keyword>
<evidence type="ECO:0000256" key="5">
    <source>
        <dbReference type="ARBA" id="ARBA00022741"/>
    </source>
</evidence>
<dbReference type="AlphaFoldDB" id="A0AAV5VFB8"/>
<keyword evidence="5" id="KW-0547">Nucleotide-binding</keyword>
<dbReference type="Pfam" id="PF00069">
    <property type="entry name" value="Pkinase"/>
    <property type="match status" value="1"/>
</dbReference>
<comment type="catalytic activity">
    <reaction evidence="10">
        <text>L-threonyl-[protein] + ATP = O-phospho-L-threonyl-[protein] + ADP + H(+)</text>
        <dbReference type="Rhea" id="RHEA:46608"/>
        <dbReference type="Rhea" id="RHEA-COMP:11060"/>
        <dbReference type="Rhea" id="RHEA-COMP:11605"/>
        <dbReference type="ChEBI" id="CHEBI:15378"/>
        <dbReference type="ChEBI" id="CHEBI:30013"/>
        <dbReference type="ChEBI" id="CHEBI:30616"/>
        <dbReference type="ChEBI" id="CHEBI:61977"/>
        <dbReference type="ChEBI" id="CHEBI:456216"/>
        <dbReference type="EC" id="2.7.11.1"/>
    </reaction>
</comment>
<dbReference type="EC" id="2.7.11.1" evidence="1"/>
<keyword evidence="14" id="KW-1185">Reference proteome</keyword>
<dbReference type="SUPFAM" id="SSF56112">
    <property type="entry name" value="Protein kinase-like (PK-like)"/>
    <property type="match status" value="1"/>
</dbReference>
<dbReference type="SMART" id="SM00220">
    <property type="entry name" value="S_TKc"/>
    <property type="match status" value="1"/>
</dbReference>
<dbReference type="GO" id="GO:0005634">
    <property type="term" value="C:nucleus"/>
    <property type="evidence" value="ECO:0007669"/>
    <property type="project" value="TreeGrafter"/>
</dbReference>
<dbReference type="GO" id="GO:0051321">
    <property type="term" value="P:meiotic cell cycle"/>
    <property type="evidence" value="ECO:0007669"/>
    <property type="project" value="TreeGrafter"/>
</dbReference>
<evidence type="ECO:0000256" key="3">
    <source>
        <dbReference type="ARBA" id="ARBA00022679"/>
    </source>
</evidence>
<dbReference type="GO" id="GO:0005524">
    <property type="term" value="F:ATP binding"/>
    <property type="evidence" value="ECO:0007669"/>
    <property type="project" value="UniProtKB-KW"/>
</dbReference>
<keyword evidence="4" id="KW-0479">Metal-binding</keyword>
<keyword evidence="8" id="KW-0460">Magnesium</keyword>
<dbReference type="Gene3D" id="1.10.510.10">
    <property type="entry name" value="Transferase(Phosphotransferase) domain 1"/>
    <property type="match status" value="1"/>
</dbReference>
<comment type="catalytic activity">
    <reaction evidence="11">
        <text>L-seryl-[protein] + ATP = O-phospho-L-seryl-[protein] + ADP + H(+)</text>
        <dbReference type="Rhea" id="RHEA:17989"/>
        <dbReference type="Rhea" id="RHEA-COMP:9863"/>
        <dbReference type="Rhea" id="RHEA-COMP:11604"/>
        <dbReference type="ChEBI" id="CHEBI:15378"/>
        <dbReference type="ChEBI" id="CHEBI:29999"/>
        <dbReference type="ChEBI" id="CHEBI:30616"/>
        <dbReference type="ChEBI" id="CHEBI:83421"/>
        <dbReference type="ChEBI" id="CHEBI:456216"/>
        <dbReference type="EC" id="2.7.11.1"/>
    </reaction>
</comment>
<dbReference type="InterPro" id="IPR011009">
    <property type="entry name" value="Kinase-like_dom_sf"/>
</dbReference>
<evidence type="ECO:0000256" key="8">
    <source>
        <dbReference type="ARBA" id="ARBA00022842"/>
    </source>
</evidence>
<evidence type="ECO:0000256" key="7">
    <source>
        <dbReference type="ARBA" id="ARBA00022840"/>
    </source>
</evidence>
<keyword evidence="3" id="KW-0808">Transferase</keyword>
<evidence type="ECO:0000256" key="6">
    <source>
        <dbReference type="ARBA" id="ARBA00022777"/>
    </source>
</evidence>
<evidence type="ECO:0000256" key="10">
    <source>
        <dbReference type="ARBA" id="ARBA00047899"/>
    </source>
</evidence>
<dbReference type="PANTHER" id="PTHR11042:SF183">
    <property type="entry name" value="MEMBRANE-ASSOCIATED TYROSINE- AND THREONINE-SPECIFIC CDC2-INHIBITORY KINASE"/>
    <property type="match status" value="1"/>
</dbReference>
<protein>
    <recommendedName>
        <fullName evidence="1">non-specific serine/threonine protein kinase</fullName>
        <ecNumber evidence="1">2.7.11.1</ecNumber>
    </recommendedName>
</protein>
<dbReference type="PANTHER" id="PTHR11042">
    <property type="entry name" value="EUKARYOTIC TRANSLATION INITIATION FACTOR 2-ALPHA KINASE EIF2-ALPHA KINASE -RELATED"/>
    <property type="match status" value="1"/>
</dbReference>
<dbReference type="InterPro" id="IPR050339">
    <property type="entry name" value="CC_SR_Kinase"/>
</dbReference>
<evidence type="ECO:0000256" key="4">
    <source>
        <dbReference type="ARBA" id="ARBA00022723"/>
    </source>
</evidence>
<dbReference type="Proteomes" id="UP001432322">
    <property type="component" value="Unassembled WGS sequence"/>
</dbReference>
<evidence type="ECO:0000259" key="12">
    <source>
        <dbReference type="PROSITE" id="PS50011"/>
    </source>
</evidence>
<evidence type="ECO:0000313" key="14">
    <source>
        <dbReference type="Proteomes" id="UP001432322"/>
    </source>
</evidence>
<dbReference type="GO" id="GO:0110031">
    <property type="term" value="P:negative regulation of G2/MI transition of meiotic cell cycle"/>
    <property type="evidence" value="ECO:0007669"/>
    <property type="project" value="TreeGrafter"/>
</dbReference>